<evidence type="ECO:0000313" key="2">
    <source>
        <dbReference type="WBParaSite" id="MBELARI_LOCUS20879"/>
    </source>
</evidence>
<name>A0AAF3F3E5_9BILA</name>
<dbReference type="Proteomes" id="UP000887575">
    <property type="component" value="Unassembled WGS sequence"/>
</dbReference>
<evidence type="ECO:0000313" key="1">
    <source>
        <dbReference type="Proteomes" id="UP000887575"/>
    </source>
</evidence>
<dbReference type="AlphaFoldDB" id="A0AAF3F3E5"/>
<sequence length="249" mass="27826">MGQFSSTSARRSRLQKKNELVEVDFSDASISIPPLAPDDDDHTKPDLAALDDWDDSLYDKSPTIQNVTSTGTPANNCGIISSITLLLAIEEIRKLLHRKANAAALKTDRTDELSIGTGPANTFKAFRRIIQRIPFAETLFESDDANFKIMRPLNTSEEALSPAFGGVTKGVIGWLEAVNAKSFSVDFAKTKNPYLSIKDWRELDHSVAWLKISDDEFEMISNETHAQMKPHEKVHLEMVVMKRDQANLH</sequence>
<protein>
    <submittedName>
        <fullName evidence="2">Uncharacterized protein</fullName>
    </submittedName>
</protein>
<reference evidence="2" key="1">
    <citation type="submission" date="2024-02" db="UniProtKB">
        <authorList>
            <consortium name="WormBaseParasite"/>
        </authorList>
    </citation>
    <scope>IDENTIFICATION</scope>
</reference>
<accession>A0AAF3F3E5</accession>
<organism evidence="1 2">
    <name type="scientific">Mesorhabditis belari</name>
    <dbReference type="NCBI Taxonomy" id="2138241"/>
    <lineage>
        <taxon>Eukaryota</taxon>
        <taxon>Metazoa</taxon>
        <taxon>Ecdysozoa</taxon>
        <taxon>Nematoda</taxon>
        <taxon>Chromadorea</taxon>
        <taxon>Rhabditida</taxon>
        <taxon>Rhabditina</taxon>
        <taxon>Rhabditomorpha</taxon>
        <taxon>Rhabditoidea</taxon>
        <taxon>Rhabditidae</taxon>
        <taxon>Mesorhabditinae</taxon>
        <taxon>Mesorhabditis</taxon>
    </lineage>
</organism>
<dbReference type="WBParaSite" id="MBELARI_LOCUS20879">
    <property type="protein sequence ID" value="MBELARI_LOCUS20879"/>
    <property type="gene ID" value="MBELARI_LOCUS20879"/>
</dbReference>
<keyword evidence="1" id="KW-1185">Reference proteome</keyword>
<proteinExistence type="predicted"/>